<keyword evidence="16" id="KW-1185">Reference proteome</keyword>
<keyword evidence="9" id="KW-0071">Autoinducer synthesis</keyword>
<dbReference type="EC" id="4.4.1.21" evidence="5"/>
<evidence type="ECO:0000256" key="2">
    <source>
        <dbReference type="ARBA" id="ARBA00001962"/>
    </source>
</evidence>
<reference evidence="15 16" key="1">
    <citation type="submission" date="2022-03" db="EMBL/GenBank/DDBJ databases">
        <title>Luteimonas soily sp. nov., a novel bacterium isolated from the soil.</title>
        <authorList>
            <person name="Zhang X."/>
        </authorList>
    </citation>
    <scope>NUCLEOTIDE SEQUENCE [LARGE SCALE GENOMIC DNA]</scope>
    <source>
        <strain evidence="15 16">50</strain>
    </source>
</reference>
<dbReference type="InterPro" id="IPR037005">
    <property type="entry name" value="LuxS_sf"/>
</dbReference>
<evidence type="ECO:0000256" key="8">
    <source>
        <dbReference type="ARBA" id="ARBA00022723"/>
    </source>
</evidence>
<proteinExistence type="inferred from homology"/>
<dbReference type="Pfam" id="PF02664">
    <property type="entry name" value="LuxS"/>
    <property type="match status" value="1"/>
</dbReference>
<dbReference type="PRINTS" id="PR01487">
    <property type="entry name" value="LUXSPROTEIN"/>
</dbReference>
<gene>
    <name evidence="15" type="ORF">MQC88_04635</name>
</gene>
<evidence type="ECO:0000313" key="16">
    <source>
        <dbReference type="Proteomes" id="UP001165423"/>
    </source>
</evidence>
<comment type="catalytic activity">
    <reaction evidence="1">
        <text>S-(5-deoxy-D-ribos-5-yl)-L-homocysteine = (S)-4,5-dihydroxypentane-2,3-dione + L-homocysteine</text>
        <dbReference type="Rhea" id="RHEA:17753"/>
        <dbReference type="ChEBI" id="CHEBI:29484"/>
        <dbReference type="ChEBI" id="CHEBI:58195"/>
        <dbReference type="ChEBI" id="CHEBI:58199"/>
        <dbReference type="EC" id="4.4.1.21"/>
    </reaction>
</comment>
<dbReference type="PANTHER" id="PTHR35799:SF1">
    <property type="entry name" value="S-RIBOSYLHOMOCYSTEINE LYASE"/>
    <property type="match status" value="1"/>
</dbReference>
<organism evidence="15 16">
    <name type="scientific">Cognatiluteimonas sedimenti</name>
    <dbReference type="NCBI Taxonomy" id="2927791"/>
    <lineage>
        <taxon>Bacteria</taxon>
        <taxon>Pseudomonadati</taxon>
        <taxon>Pseudomonadota</taxon>
        <taxon>Gammaproteobacteria</taxon>
        <taxon>Lysobacterales</taxon>
        <taxon>Lysobacteraceae</taxon>
        <taxon>Cognatiluteimonas</taxon>
    </lineage>
</organism>
<evidence type="ECO:0000256" key="13">
    <source>
        <dbReference type="ARBA" id="ARBA00030600"/>
    </source>
</evidence>
<evidence type="ECO:0000256" key="12">
    <source>
        <dbReference type="ARBA" id="ARBA00024654"/>
    </source>
</evidence>
<evidence type="ECO:0000256" key="3">
    <source>
        <dbReference type="ARBA" id="ARBA00007311"/>
    </source>
</evidence>
<dbReference type="InterPro" id="IPR011249">
    <property type="entry name" value="Metalloenz_LuxS/M16"/>
</dbReference>
<comment type="cofactor">
    <cofactor evidence="2">
        <name>Fe cation</name>
        <dbReference type="ChEBI" id="CHEBI:24875"/>
    </cofactor>
</comment>
<protein>
    <recommendedName>
        <fullName evidence="6">S-ribosylhomocysteine lyase</fullName>
        <ecNumber evidence="5">4.4.1.21</ecNumber>
    </recommendedName>
    <alternativeName>
        <fullName evidence="13">AI-2 synthesis protein</fullName>
    </alternativeName>
    <alternativeName>
        <fullName evidence="14">Autoinducer-2 production protein LuxS</fullName>
    </alternativeName>
</protein>
<sequence>MTDLQALGWDPATIGELDHRRLRAPSIKLRAAHTGAAGDVVYSIDLRLRRPNAGECLAVAPLHSLEHFLLEGFQRLLPRHFVSVGVMGCRTGFYLVLLNEGRRAVIDDVLAATLEGVLQSESVPYVRIDQCGHYRDHDLASARAIAGEVLARRAQWGNVS</sequence>
<dbReference type="SUPFAM" id="SSF63411">
    <property type="entry name" value="LuxS/MPP-like metallohydrolase"/>
    <property type="match status" value="1"/>
</dbReference>
<comment type="similarity">
    <text evidence="3">Belongs to the LuxS family.</text>
</comment>
<evidence type="ECO:0000256" key="4">
    <source>
        <dbReference type="ARBA" id="ARBA00011738"/>
    </source>
</evidence>
<accession>A0ABT0A2R0</accession>
<dbReference type="Gene3D" id="3.30.1360.80">
    <property type="entry name" value="S-ribosylhomocysteinase (LuxS)"/>
    <property type="match status" value="1"/>
</dbReference>
<keyword evidence="7" id="KW-0673">Quorum sensing</keyword>
<dbReference type="PANTHER" id="PTHR35799">
    <property type="entry name" value="S-RIBOSYLHOMOCYSTEINE LYASE"/>
    <property type="match status" value="1"/>
</dbReference>
<evidence type="ECO:0000256" key="1">
    <source>
        <dbReference type="ARBA" id="ARBA00000297"/>
    </source>
</evidence>
<dbReference type="InterPro" id="IPR003815">
    <property type="entry name" value="S-ribosylhomocysteinase"/>
</dbReference>
<evidence type="ECO:0000313" key="15">
    <source>
        <dbReference type="EMBL" id="MCJ0825250.1"/>
    </source>
</evidence>
<evidence type="ECO:0000256" key="7">
    <source>
        <dbReference type="ARBA" id="ARBA00022654"/>
    </source>
</evidence>
<evidence type="ECO:0000256" key="11">
    <source>
        <dbReference type="ARBA" id="ARBA00023239"/>
    </source>
</evidence>
<dbReference type="GO" id="GO:0043768">
    <property type="term" value="F:S-ribosylhomocysteine lyase activity"/>
    <property type="evidence" value="ECO:0007669"/>
    <property type="project" value="UniProtKB-EC"/>
</dbReference>
<evidence type="ECO:0000256" key="9">
    <source>
        <dbReference type="ARBA" id="ARBA00022929"/>
    </source>
</evidence>
<keyword evidence="11 15" id="KW-0456">Lyase</keyword>
<evidence type="ECO:0000256" key="5">
    <source>
        <dbReference type="ARBA" id="ARBA00012240"/>
    </source>
</evidence>
<dbReference type="Proteomes" id="UP001165423">
    <property type="component" value="Unassembled WGS sequence"/>
</dbReference>
<evidence type="ECO:0000256" key="6">
    <source>
        <dbReference type="ARBA" id="ARBA00015130"/>
    </source>
</evidence>
<comment type="function">
    <text evidence="12">Involved in the synthesis of autoinducer 2 (AI-2) which is secreted by bacteria and is used to communicate both the cell density and the metabolic potential of the environment. The regulation of gene expression in response to changes in cell density is called quorum sensing. Catalyzes the transformation of S-ribosylhomocysteine (RHC) to homocysteine (HC) and 4,5-dihydroxy-2,3-pentadione (DPD).</text>
</comment>
<dbReference type="EMBL" id="JALGCL010000001">
    <property type="protein sequence ID" value="MCJ0825250.1"/>
    <property type="molecule type" value="Genomic_DNA"/>
</dbReference>
<name>A0ABT0A2R0_9GAMM</name>
<comment type="caution">
    <text evidence="15">The sequence shown here is derived from an EMBL/GenBank/DDBJ whole genome shotgun (WGS) entry which is preliminary data.</text>
</comment>
<keyword evidence="8" id="KW-0479">Metal-binding</keyword>
<evidence type="ECO:0000256" key="14">
    <source>
        <dbReference type="ARBA" id="ARBA00031777"/>
    </source>
</evidence>
<evidence type="ECO:0000256" key="10">
    <source>
        <dbReference type="ARBA" id="ARBA00023004"/>
    </source>
</evidence>
<keyword evidence="10" id="KW-0408">Iron</keyword>
<comment type="subunit">
    <text evidence="4">Homodimer.</text>
</comment>
<dbReference type="RefSeq" id="WP_243319451.1">
    <property type="nucleotide sequence ID" value="NZ_JALGCL010000001.1"/>
</dbReference>